<protein>
    <submittedName>
        <fullName evidence="4">SDR family oxidoreductase</fullName>
    </submittedName>
</protein>
<keyword evidence="2" id="KW-0560">Oxidoreductase</keyword>
<dbReference type="InterPro" id="IPR036291">
    <property type="entry name" value="NAD(P)-bd_dom_sf"/>
</dbReference>
<evidence type="ECO:0000256" key="3">
    <source>
        <dbReference type="SAM" id="MobiDB-lite"/>
    </source>
</evidence>
<organism evidence="4 5">
    <name type="scientific">Nocardioides yefusunii</name>
    <dbReference type="NCBI Taxonomy" id="2500546"/>
    <lineage>
        <taxon>Bacteria</taxon>
        <taxon>Bacillati</taxon>
        <taxon>Actinomycetota</taxon>
        <taxon>Actinomycetes</taxon>
        <taxon>Propionibacteriales</taxon>
        <taxon>Nocardioidaceae</taxon>
        <taxon>Nocardioides</taxon>
    </lineage>
</organism>
<dbReference type="PANTHER" id="PTHR48107">
    <property type="entry name" value="NADPH-DEPENDENT ALDEHYDE REDUCTASE-LIKE PROTEIN, CHLOROPLASTIC-RELATED"/>
    <property type="match status" value="1"/>
</dbReference>
<dbReference type="EMBL" id="JBHSQI010000006">
    <property type="protein sequence ID" value="MFC6154518.1"/>
    <property type="molecule type" value="Genomic_DNA"/>
</dbReference>
<dbReference type="Proteomes" id="UP001596098">
    <property type="component" value="Unassembled WGS sequence"/>
</dbReference>
<evidence type="ECO:0000313" key="4">
    <source>
        <dbReference type="EMBL" id="MFC6154518.1"/>
    </source>
</evidence>
<evidence type="ECO:0000256" key="1">
    <source>
        <dbReference type="ARBA" id="ARBA00006484"/>
    </source>
</evidence>
<dbReference type="SUPFAM" id="SSF51735">
    <property type="entry name" value="NAD(P)-binding Rossmann-fold domains"/>
    <property type="match status" value="1"/>
</dbReference>
<dbReference type="InterPro" id="IPR002347">
    <property type="entry name" value="SDR_fam"/>
</dbReference>
<comment type="similarity">
    <text evidence="1">Belongs to the short-chain dehydrogenases/reductases (SDR) family.</text>
</comment>
<accession>A0ABW1R1N5</accession>
<dbReference type="InterPro" id="IPR020904">
    <property type="entry name" value="Sc_DH/Rdtase_CS"/>
</dbReference>
<feature type="region of interest" description="Disordered" evidence="3">
    <location>
        <begin position="1"/>
        <end position="22"/>
    </location>
</feature>
<dbReference type="Pfam" id="PF13561">
    <property type="entry name" value="adh_short_C2"/>
    <property type="match status" value="1"/>
</dbReference>
<dbReference type="PRINTS" id="PR00080">
    <property type="entry name" value="SDRFAMILY"/>
</dbReference>
<sequence>MTHVDDTAFPAQQQELPGLTTAMTPTPDHGESSYVGHGRLAGKRALITGGDSGIGRAVAIAYAREGADVAFTHLPVEAEDAAETARWVREAGVRCVAIEADFTSSAVCDDVVARTVETFGGLDVLVNNAGYQEARVFGLEAMDDARIERTVTTNLSALMWMTRAALPHLEAGDSVVNNSSIQAFTPSTTLLDYAATKAAVNNFTVNLAADLGPRGIRVNAVVPGPVWTPLQPASQPASKIEQFGRNVPFGRAAQPAELAGAFVFLADPVAASYVSGTVLGVTGGKPVF</sequence>
<dbReference type="PROSITE" id="PS00061">
    <property type="entry name" value="ADH_SHORT"/>
    <property type="match status" value="1"/>
</dbReference>
<evidence type="ECO:0000256" key="2">
    <source>
        <dbReference type="ARBA" id="ARBA00023002"/>
    </source>
</evidence>
<dbReference type="Gene3D" id="3.40.50.720">
    <property type="entry name" value="NAD(P)-binding Rossmann-like Domain"/>
    <property type="match status" value="1"/>
</dbReference>
<gene>
    <name evidence="4" type="ORF">ACFPWU_12685</name>
</gene>
<comment type="caution">
    <text evidence="4">The sequence shown here is derived from an EMBL/GenBank/DDBJ whole genome shotgun (WGS) entry which is preliminary data.</text>
</comment>
<name>A0ABW1R1N5_9ACTN</name>
<proteinExistence type="inferred from homology"/>
<dbReference type="PANTHER" id="PTHR48107:SF16">
    <property type="entry name" value="NADPH-DEPENDENT ALDEHYDE REDUCTASE 1, CHLOROPLASTIC"/>
    <property type="match status" value="1"/>
</dbReference>
<reference evidence="5" key="1">
    <citation type="journal article" date="2019" name="Int. J. Syst. Evol. Microbiol.">
        <title>The Global Catalogue of Microorganisms (GCM) 10K type strain sequencing project: providing services to taxonomists for standard genome sequencing and annotation.</title>
        <authorList>
            <consortium name="The Broad Institute Genomics Platform"/>
            <consortium name="The Broad Institute Genome Sequencing Center for Infectious Disease"/>
            <person name="Wu L."/>
            <person name="Ma J."/>
        </authorList>
    </citation>
    <scope>NUCLEOTIDE SEQUENCE [LARGE SCALE GENOMIC DNA]</scope>
    <source>
        <strain evidence="5">DFY28</strain>
    </source>
</reference>
<dbReference type="PRINTS" id="PR00081">
    <property type="entry name" value="GDHRDH"/>
</dbReference>
<keyword evidence="5" id="KW-1185">Reference proteome</keyword>
<dbReference type="RefSeq" id="WP_128219887.1">
    <property type="nucleotide sequence ID" value="NZ_CP034929.1"/>
</dbReference>
<evidence type="ECO:0000313" key="5">
    <source>
        <dbReference type="Proteomes" id="UP001596098"/>
    </source>
</evidence>